<dbReference type="SUPFAM" id="SSF52266">
    <property type="entry name" value="SGNH hydrolase"/>
    <property type="match status" value="1"/>
</dbReference>
<feature type="domain" description="SGNH hydrolase-type esterase" evidence="3">
    <location>
        <begin position="659"/>
        <end position="842"/>
    </location>
</feature>
<gene>
    <name evidence="5" type="primary">LOC136080741</name>
</gene>
<evidence type="ECO:0000259" key="3">
    <source>
        <dbReference type="Pfam" id="PF13472"/>
    </source>
</evidence>
<feature type="region of interest" description="Disordered" evidence="1">
    <location>
        <begin position="23"/>
        <end position="50"/>
    </location>
</feature>
<name>A0ABM4BXF7_HYDVU</name>
<organism evidence="4 5">
    <name type="scientific">Hydra vulgaris</name>
    <name type="common">Hydra</name>
    <name type="synonym">Hydra attenuata</name>
    <dbReference type="NCBI Taxonomy" id="6087"/>
    <lineage>
        <taxon>Eukaryota</taxon>
        <taxon>Metazoa</taxon>
        <taxon>Cnidaria</taxon>
        <taxon>Hydrozoa</taxon>
        <taxon>Hydroidolina</taxon>
        <taxon>Anthoathecata</taxon>
        <taxon>Aplanulata</taxon>
        <taxon>Hydridae</taxon>
        <taxon>Hydra</taxon>
    </lineage>
</organism>
<dbReference type="RefSeq" id="XP_065653855.1">
    <property type="nucleotide sequence ID" value="XM_065797783.1"/>
</dbReference>
<proteinExistence type="predicted"/>
<dbReference type="PANTHER" id="PTHR30383">
    <property type="entry name" value="THIOESTERASE 1/PROTEASE 1/LYSOPHOSPHOLIPASE L1"/>
    <property type="match status" value="1"/>
</dbReference>
<accession>A0ABM4BXF7</accession>
<feature type="compositionally biased region" description="Basic and acidic residues" evidence="1">
    <location>
        <begin position="501"/>
        <end position="522"/>
    </location>
</feature>
<feature type="region of interest" description="Disordered" evidence="1">
    <location>
        <begin position="501"/>
        <end position="525"/>
    </location>
</feature>
<reference evidence="5" key="1">
    <citation type="submission" date="2025-08" db="UniProtKB">
        <authorList>
            <consortium name="RefSeq"/>
        </authorList>
    </citation>
    <scope>IDENTIFICATION</scope>
</reference>
<sequence length="856" mass="95892">MKTIIILGFLSVVFTLQEDSQHSHHKDYHTHRRNHPRNHHHHHHTKHVNHQKHYLKNGNQKNVLLKQNIHNTLSNAQKRHVTLSPTFRLSAFRKANESLVNEELLLRSNITANTTEPNHEIQHLNKSEPFKSNSSIATLETTPPILLSIILPTIEPSTTAKFKTTESTTTTATATTTTTTTATTTTAAATTTTLTTTEPVKILTTETTKLHQCCNFNSTKTFNCSTNSIYPSCIVTSMNVEKDTNAGAQSLSQNITSVLNLVIPTIANQKNKNVTIQNGQWSVFSNSSIDTKNSLFKYLNNISEEVLFVPKHLQNKTQDINSHAKDTIVGAKAGTGLNTDILKFQNASKNVLNHSGDFTSRYIDNKPNLLSTNQSKLLQPFENNTTSRSEIKKGFVLQSKSHLVNHAMLSSVIKNKTNTINGVKINGEPYVLLEKKENTKQKAIQKNHSKLRMKLCKPKAINLRQLDMMTNPLEDYDVAEAGISCTVLARRHLITTYKSKNETKVKTESEPSSKKVPAKDKVGTGTSYADRQKELELIKYKILNDIYDQPITEAKLDDKNNLNKSIPIDSTLVQQRAEEEDVEESLKDANIGVLGVDDHPAIDPPILSNHTSFANKTSKNKTLKEKNSTRKKVSPKNLTNKINQNVSEPKKTHVKRVLCFGDSLTRGYYKQGTAYHPYSERLKQLFEKYNKNSLYEIINSGVNSECASTSMQARLPQVIKTLAPLDLVIILAGTNDILGHCGNISQLFTSIQSLHEIVLGSGSKTAVVTIPPVFSINGTAVTENSKKMLSELNDKLRMYVDIHMHPDRIFLIDLADKFPHEDNLFRKTMWDDDVHFSPQGYDQAGEIVFNSIRGKI</sequence>
<dbReference type="PANTHER" id="PTHR30383:SF5">
    <property type="entry name" value="SGNH HYDROLASE-TYPE ESTERASE DOMAIN-CONTAINING PROTEIN"/>
    <property type="match status" value="1"/>
</dbReference>
<keyword evidence="4" id="KW-1185">Reference proteome</keyword>
<dbReference type="Proteomes" id="UP001652625">
    <property type="component" value="Chromosome 05"/>
</dbReference>
<evidence type="ECO:0000256" key="2">
    <source>
        <dbReference type="SAM" id="SignalP"/>
    </source>
</evidence>
<feature type="region of interest" description="Disordered" evidence="1">
    <location>
        <begin position="605"/>
        <end position="635"/>
    </location>
</feature>
<dbReference type="GeneID" id="136080741"/>
<evidence type="ECO:0000313" key="5">
    <source>
        <dbReference type="RefSeq" id="XP_065653855.1"/>
    </source>
</evidence>
<protein>
    <submittedName>
        <fullName evidence="5">Uncharacterized protein LOC136080741</fullName>
    </submittedName>
</protein>
<feature type="signal peptide" evidence="2">
    <location>
        <begin position="1"/>
        <end position="15"/>
    </location>
</feature>
<dbReference type="InterPro" id="IPR013830">
    <property type="entry name" value="SGNH_hydro"/>
</dbReference>
<feature type="compositionally biased region" description="Polar residues" evidence="1">
    <location>
        <begin position="608"/>
        <end position="617"/>
    </location>
</feature>
<evidence type="ECO:0000256" key="1">
    <source>
        <dbReference type="SAM" id="MobiDB-lite"/>
    </source>
</evidence>
<dbReference type="Pfam" id="PF13472">
    <property type="entry name" value="Lipase_GDSL_2"/>
    <property type="match status" value="1"/>
</dbReference>
<dbReference type="Gene3D" id="3.40.50.1110">
    <property type="entry name" value="SGNH hydrolase"/>
    <property type="match status" value="1"/>
</dbReference>
<feature type="chain" id="PRO_5046453205" evidence="2">
    <location>
        <begin position="16"/>
        <end position="856"/>
    </location>
</feature>
<keyword evidence="2" id="KW-0732">Signal</keyword>
<dbReference type="InterPro" id="IPR036514">
    <property type="entry name" value="SGNH_hydro_sf"/>
</dbReference>
<evidence type="ECO:0000313" key="4">
    <source>
        <dbReference type="Proteomes" id="UP001652625"/>
    </source>
</evidence>
<dbReference type="CDD" id="cd00229">
    <property type="entry name" value="SGNH_hydrolase"/>
    <property type="match status" value="1"/>
</dbReference>
<dbReference type="InterPro" id="IPR051532">
    <property type="entry name" value="Ester_Hydrolysis_Enzymes"/>
</dbReference>